<dbReference type="SUPFAM" id="SSF51735">
    <property type="entry name" value="NAD(P)-binding Rossmann-fold domains"/>
    <property type="match status" value="1"/>
</dbReference>
<dbReference type="InterPro" id="IPR057326">
    <property type="entry name" value="KR_dom"/>
</dbReference>
<dbReference type="Pfam" id="PF00106">
    <property type="entry name" value="adh_short"/>
    <property type="match status" value="1"/>
</dbReference>
<dbReference type="EMBL" id="WEGK01000004">
    <property type="protein sequence ID" value="MQY19468.1"/>
    <property type="molecule type" value="Genomic_DNA"/>
</dbReference>
<dbReference type="FunFam" id="3.40.50.720:FF:000446">
    <property type="entry name" value="Short chain dehydrogenase"/>
    <property type="match status" value="1"/>
</dbReference>
<dbReference type="PRINTS" id="PR00080">
    <property type="entry name" value="SDRFAMILY"/>
</dbReference>
<proteinExistence type="inferred from homology"/>
<gene>
    <name evidence="5" type="ORF">NRB20_25580</name>
</gene>
<dbReference type="InterPro" id="IPR051687">
    <property type="entry name" value="Peroxisomal_Beta-Oxidation"/>
</dbReference>
<dbReference type="EC" id="1.1.1.-" evidence="5"/>
<dbReference type="InterPro" id="IPR036291">
    <property type="entry name" value="NAD(P)-bd_dom_sf"/>
</dbReference>
<dbReference type="AlphaFoldDB" id="A0A7K0D1A3"/>
<comment type="similarity">
    <text evidence="1 3">Belongs to the short-chain dehydrogenases/reductases (SDR) family.</text>
</comment>
<keyword evidence="6" id="KW-1185">Reference proteome</keyword>
<name>A0A7K0D1A3_9NOCA</name>
<dbReference type="GO" id="GO:0016491">
    <property type="term" value="F:oxidoreductase activity"/>
    <property type="evidence" value="ECO:0007669"/>
    <property type="project" value="UniProtKB-KW"/>
</dbReference>
<organism evidence="5 6">
    <name type="scientific">Nocardia macrotermitis</name>
    <dbReference type="NCBI Taxonomy" id="2585198"/>
    <lineage>
        <taxon>Bacteria</taxon>
        <taxon>Bacillati</taxon>
        <taxon>Actinomycetota</taxon>
        <taxon>Actinomycetes</taxon>
        <taxon>Mycobacteriales</taxon>
        <taxon>Nocardiaceae</taxon>
        <taxon>Nocardia</taxon>
    </lineage>
</organism>
<protein>
    <submittedName>
        <fullName evidence="5">Putative short-chain type dehydrogenase/reductase</fullName>
        <ecNumber evidence="5">1.1.1.-</ecNumber>
    </submittedName>
</protein>
<dbReference type="PANTHER" id="PTHR45024:SF2">
    <property type="entry name" value="SCP2 DOMAIN-CONTAINING PROTEIN"/>
    <property type="match status" value="1"/>
</dbReference>
<dbReference type="InterPro" id="IPR020904">
    <property type="entry name" value="Sc_DH/Rdtase_CS"/>
</dbReference>
<feature type="domain" description="Ketoreductase" evidence="4">
    <location>
        <begin position="11"/>
        <end position="205"/>
    </location>
</feature>
<keyword evidence="2 5" id="KW-0560">Oxidoreductase</keyword>
<reference evidence="5 6" key="1">
    <citation type="submission" date="2019-10" db="EMBL/GenBank/DDBJ databases">
        <title>Nocardia macrotermitis sp. nov. and Nocardia aurantia sp. nov., isolated from the gut of fungus growing-termite Macrotermes natalensis.</title>
        <authorList>
            <person name="Benndorf R."/>
            <person name="Schwitalla J."/>
            <person name="Martin K."/>
            <person name="De Beer W."/>
            <person name="Kaster A.-K."/>
            <person name="Vollmers J."/>
            <person name="Poulsen M."/>
            <person name="Beemelmanns C."/>
        </authorList>
    </citation>
    <scope>NUCLEOTIDE SEQUENCE [LARGE SCALE GENOMIC DNA]</scope>
    <source>
        <strain evidence="5 6">RB20</strain>
    </source>
</reference>
<evidence type="ECO:0000256" key="3">
    <source>
        <dbReference type="RuleBase" id="RU000363"/>
    </source>
</evidence>
<dbReference type="PROSITE" id="PS00061">
    <property type="entry name" value="ADH_SHORT"/>
    <property type="match status" value="1"/>
</dbReference>
<dbReference type="Proteomes" id="UP000438448">
    <property type="component" value="Unassembled WGS sequence"/>
</dbReference>
<sequence>MAEENKLCAGRTVIVTGAGGGLGRAHALAFAAAGANVVVNDIGAELDGTPRTDSPAAQVVQEILELGGKAVVNGDDVADWAGAKRLITQAVETFGGLDVLVNNAGIVRDRMLVNLSEQEWDAVVRVHLKGHFATMRHAAEYWRGEAKAGNTVDARIINTSSGAGLQGSVGQGNYAAAKAGIAALTITASAEFGRYGVTVNAIAPSARTRMTETVFADMMARPDDGFDAMAPENVSPLLVWLGSADSAGVTGRMFEVEGGKVALADGWRHGVPVDRGARWEPAEVGAAVRELIAGATPPEAVYGA</sequence>
<dbReference type="InterPro" id="IPR002347">
    <property type="entry name" value="SDR_fam"/>
</dbReference>
<evidence type="ECO:0000313" key="5">
    <source>
        <dbReference type="EMBL" id="MQY19468.1"/>
    </source>
</evidence>
<evidence type="ECO:0000256" key="2">
    <source>
        <dbReference type="ARBA" id="ARBA00023002"/>
    </source>
</evidence>
<dbReference type="NCBIfam" id="NF005861">
    <property type="entry name" value="PRK07791.1"/>
    <property type="match status" value="1"/>
</dbReference>
<comment type="caution">
    <text evidence="5">The sequence shown here is derived from an EMBL/GenBank/DDBJ whole genome shotgun (WGS) entry which is preliminary data.</text>
</comment>
<evidence type="ECO:0000256" key="1">
    <source>
        <dbReference type="ARBA" id="ARBA00006484"/>
    </source>
</evidence>
<dbReference type="Gene3D" id="3.40.50.720">
    <property type="entry name" value="NAD(P)-binding Rossmann-like Domain"/>
    <property type="match status" value="1"/>
</dbReference>
<dbReference type="OrthoDB" id="9808187at2"/>
<evidence type="ECO:0000259" key="4">
    <source>
        <dbReference type="SMART" id="SM00822"/>
    </source>
</evidence>
<dbReference type="PRINTS" id="PR00081">
    <property type="entry name" value="GDHRDH"/>
</dbReference>
<dbReference type="RefSeq" id="WP_153410200.1">
    <property type="nucleotide sequence ID" value="NZ_WEGK01000004.1"/>
</dbReference>
<evidence type="ECO:0000313" key="6">
    <source>
        <dbReference type="Proteomes" id="UP000438448"/>
    </source>
</evidence>
<dbReference type="PANTHER" id="PTHR45024">
    <property type="entry name" value="DEHYDROGENASES, SHORT CHAIN"/>
    <property type="match status" value="1"/>
</dbReference>
<dbReference type="SMART" id="SM00822">
    <property type="entry name" value="PKS_KR"/>
    <property type="match status" value="1"/>
</dbReference>
<accession>A0A7K0D1A3</accession>